<accession>A0ABW4I1V0</accession>
<comment type="caution">
    <text evidence="2">The sequence shown here is derived from an EMBL/GenBank/DDBJ whole genome shotgun (WGS) entry which is preliminary data.</text>
</comment>
<dbReference type="InterPro" id="IPR011990">
    <property type="entry name" value="TPR-like_helical_dom_sf"/>
</dbReference>
<dbReference type="Gene3D" id="1.25.40.10">
    <property type="entry name" value="Tetratricopeptide repeat domain"/>
    <property type="match status" value="1"/>
</dbReference>
<keyword evidence="3" id="KW-1185">Reference proteome</keyword>
<feature type="chain" id="PRO_5046519125" evidence="1">
    <location>
        <begin position="25"/>
        <end position="425"/>
    </location>
</feature>
<organism evidence="2 3">
    <name type="scientific">Sphingomonas tabacisoli</name>
    <dbReference type="NCBI Taxonomy" id="2249466"/>
    <lineage>
        <taxon>Bacteria</taxon>
        <taxon>Pseudomonadati</taxon>
        <taxon>Pseudomonadota</taxon>
        <taxon>Alphaproteobacteria</taxon>
        <taxon>Sphingomonadales</taxon>
        <taxon>Sphingomonadaceae</taxon>
        <taxon>Sphingomonas</taxon>
    </lineage>
</organism>
<dbReference type="SUPFAM" id="SSF48452">
    <property type="entry name" value="TPR-like"/>
    <property type="match status" value="1"/>
</dbReference>
<dbReference type="RefSeq" id="WP_380888004.1">
    <property type="nucleotide sequence ID" value="NZ_JBHUDY010000001.1"/>
</dbReference>
<keyword evidence="1" id="KW-0732">Signal</keyword>
<dbReference type="EMBL" id="JBHUDY010000001">
    <property type="protein sequence ID" value="MFD1611416.1"/>
    <property type="molecule type" value="Genomic_DNA"/>
</dbReference>
<dbReference type="Proteomes" id="UP001597115">
    <property type="component" value="Unassembled WGS sequence"/>
</dbReference>
<reference evidence="3" key="1">
    <citation type="journal article" date="2019" name="Int. J. Syst. Evol. Microbiol.">
        <title>The Global Catalogue of Microorganisms (GCM) 10K type strain sequencing project: providing services to taxonomists for standard genome sequencing and annotation.</title>
        <authorList>
            <consortium name="The Broad Institute Genomics Platform"/>
            <consortium name="The Broad Institute Genome Sequencing Center for Infectious Disease"/>
            <person name="Wu L."/>
            <person name="Ma J."/>
        </authorList>
    </citation>
    <scope>NUCLEOTIDE SEQUENCE [LARGE SCALE GENOMIC DNA]</scope>
    <source>
        <strain evidence="3">CGMCC 1.16275</strain>
    </source>
</reference>
<name>A0ABW4I1V0_9SPHN</name>
<evidence type="ECO:0000313" key="2">
    <source>
        <dbReference type="EMBL" id="MFD1611416.1"/>
    </source>
</evidence>
<evidence type="ECO:0000313" key="3">
    <source>
        <dbReference type="Proteomes" id="UP001597115"/>
    </source>
</evidence>
<sequence>MKVSKLALGLALVAGLGIAGPSLAKEKPAAAAQAGGWSPQLGKNFRNAAAPLQKAIQAKDYATAQSLLPAAEAAAQAPDEKFVLGQFKLQIATGANDQAGQQKAVDEMIASGAGPADMKGQLLFYQGQFAYKANNYPVAIQALSAAKQAGYAPKDANGAPTQDLNLLLAESYFKANQVPQGLAAVDSAIQAEKAAGRKPPQEWYGRAASMAYKAKLMPEVAKWTRAQVVDYPTAENWRSALVIYGDANHFDDQTQLDLMRLQRFAGALSGERDYYEYALLADKVGLPGEAKGVVDEGKTKGAYNASSKAINEIGAAVGAKVAGDKASLAAAEKNAASAATGRAALGTADAYFGYGDYAKAATLYKLAIQKGGVDANTANLRLGMALAKAGQAAEAKQAFAQVTSGPRAELAKFWTLWVDQGAKAS</sequence>
<protein>
    <submittedName>
        <fullName evidence="2">Tol-pal system YbgF family protein</fullName>
    </submittedName>
</protein>
<feature type="signal peptide" evidence="1">
    <location>
        <begin position="1"/>
        <end position="24"/>
    </location>
</feature>
<evidence type="ECO:0000256" key="1">
    <source>
        <dbReference type="SAM" id="SignalP"/>
    </source>
</evidence>
<proteinExistence type="predicted"/>
<gene>
    <name evidence="2" type="ORF">ACFSCW_06330</name>
</gene>